<reference evidence="1" key="1">
    <citation type="journal article" date="2014" name="Front. Microbiol.">
        <title>High frequency of phylogenetically diverse reductive dehalogenase-homologous genes in deep subseafloor sedimentary metagenomes.</title>
        <authorList>
            <person name="Kawai M."/>
            <person name="Futagami T."/>
            <person name="Toyoda A."/>
            <person name="Takaki Y."/>
            <person name="Nishi S."/>
            <person name="Hori S."/>
            <person name="Arai W."/>
            <person name="Tsubouchi T."/>
            <person name="Morono Y."/>
            <person name="Uchiyama I."/>
            <person name="Ito T."/>
            <person name="Fujiyama A."/>
            <person name="Inagaki F."/>
            <person name="Takami H."/>
        </authorList>
    </citation>
    <scope>NUCLEOTIDE SEQUENCE</scope>
    <source>
        <strain evidence="1">Expedition CK06-06</strain>
    </source>
</reference>
<organism evidence="1">
    <name type="scientific">marine sediment metagenome</name>
    <dbReference type="NCBI Taxonomy" id="412755"/>
    <lineage>
        <taxon>unclassified sequences</taxon>
        <taxon>metagenomes</taxon>
        <taxon>ecological metagenomes</taxon>
    </lineage>
</organism>
<evidence type="ECO:0000313" key="1">
    <source>
        <dbReference type="EMBL" id="GAI93581.1"/>
    </source>
</evidence>
<proteinExistence type="predicted"/>
<name>X1TQE5_9ZZZZ</name>
<dbReference type="AlphaFoldDB" id="X1TQE5"/>
<dbReference type="EMBL" id="BARW01023255">
    <property type="protein sequence ID" value="GAI93581.1"/>
    <property type="molecule type" value="Genomic_DNA"/>
</dbReference>
<feature type="non-terminal residue" evidence="1">
    <location>
        <position position="69"/>
    </location>
</feature>
<accession>X1TQE5</accession>
<comment type="caution">
    <text evidence="1">The sequence shown here is derived from an EMBL/GenBank/DDBJ whole genome shotgun (WGS) entry which is preliminary data.</text>
</comment>
<protein>
    <submittedName>
        <fullName evidence="1">Uncharacterized protein</fullName>
    </submittedName>
</protein>
<gene>
    <name evidence="1" type="ORF">S12H4_38607</name>
</gene>
<sequence>MLRYKRITIDTVHDGSETIKEMLTCPKGRQYKIVSISTAPLSLIYLRVYKNAEQIVDCASLVMTTAKPF</sequence>